<proteinExistence type="predicted"/>
<accession>A0A523UYX8</accession>
<sequence>MKSKQPKEQPLVRRITVDERLAEDTIRVLISRLPKGVREFRIEKAQWEDEEEHFVGPETYLADMGIPPSEEEKWSWADFREGQVFLSGKFKIIGKEGSPENLLVGQGRNEFLLIERLVRKNTEKLYFRALERRK</sequence>
<gene>
    <name evidence="1" type="ORF">E3J62_00665</name>
</gene>
<evidence type="ECO:0000313" key="2">
    <source>
        <dbReference type="Proteomes" id="UP000315525"/>
    </source>
</evidence>
<organism evidence="1 2">
    <name type="scientific">candidate division TA06 bacterium</name>
    <dbReference type="NCBI Taxonomy" id="2250710"/>
    <lineage>
        <taxon>Bacteria</taxon>
        <taxon>Bacteria division TA06</taxon>
    </lineage>
</organism>
<name>A0A523UYX8_UNCT6</name>
<dbReference type="Proteomes" id="UP000315525">
    <property type="component" value="Unassembled WGS sequence"/>
</dbReference>
<dbReference type="AlphaFoldDB" id="A0A523UYX8"/>
<protein>
    <submittedName>
        <fullName evidence="1">Uncharacterized protein</fullName>
    </submittedName>
</protein>
<comment type="caution">
    <text evidence="1">The sequence shown here is derived from an EMBL/GenBank/DDBJ whole genome shotgun (WGS) entry which is preliminary data.</text>
</comment>
<dbReference type="EMBL" id="SOJN01000010">
    <property type="protein sequence ID" value="TET47742.1"/>
    <property type="molecule type" value="Genomic_DNA"/>
</dbReference>
<reference evidence="1 2" key="1">
    <citation type="submission" date="2019-03" db="EMBL/GenBank/DDBJ databases">
        <title>Metabolic potential of uncultured bacteria and archaea associated with petroleum seepage in deep-sea sediments.</title>
        <authorList>
            <person name="Dong X."/>
            <person name="Hubert C."/>
        </authorList>
    </citation>
    <scope>NUCLEOTIDE SEQUENCE [LARGE SCALE GENOMIC DNA]</scope>
    <source>
        <strain evidence="1">E44_bin18</strain>
    </source>
</reference>
<evidence type="ECO:0000313" key="1">
    <source>
        <dbReference type="EMBL" id="TET47742.1"/>
    </source>
</evidence>